<dbReference type="STRING" id="3988.B9R8P9"/>
<dbReference type="InterPro" id="IPR044559">
    <property type="entry name" value="WOX13-like"/>
</dbReference>
<comment type="subcellular location">
    <subcellularLocation>
        <location evidence="1 2 3">Nucleus</location>
    </subcellularLocation>
</comment>
<dbReference type="SMART" id="SM00389">
    <property type="entry name" value="HOX"/>
    <property type="match status" value="1"/>
</dbReference>
<dbReference type="PANTHER" id="PTHR46777:SF13">
    <property type="entry name" value="HOMEOBOX DOMAIN-CONTAINING PROTEIN"/>
    <property type="match status" value="1"/>
</dbReference>
<keyword evidence="7" id="KW-1185">Reference proteome</keyword>
<gene>
    <name evidence="6" type="ORF">RCOM_1601580</name>
</gene>
<proteinExistence type="predicted"/>
<evidence type="ECO:0000256" key="2">
    <source>
        <dbReference type="PROSITE-ProRule" id="PRU00108"/>
    </source>
</evidence>
<keyword evidence="2 3" id="KW-0539">Nucleus</keyword>
<feature type="domain" description="Homeobox" evidence="5">
    <location>
        <begin position="76"/>
        <end position="141"/>
    </location>
</feature>
<dbReference type="InterPro" id="IPR001356">
    <property type="entry name" value="HD"/>
</dbReference>
<dbReference type="InterPro" id="IPR009057">
    <property type="entry name" value="Homeodomain-like_sf"/>
</dbReference>
<dbReference type="OMA" id="QNEVCGK"/>
<keyword evidence="2 3" id="KW-0371">Homeobox</keyword>
<dbReference type="PROSITE" id="PS50071">
    <property type="entry name" value="HOMEOBOX_2"/>
    <property type="match status" value="1"/>
</dbReference>
<dbReference type="GO" id="GO:0003677">
    <property type="term" value="F:DNA binding"/>
    <property type="evidence" value="ECO:0007669"/>
    <property type="project" value="UniProtKB-UniRule"/>
</dbReference>
<dbReference type="SUPFAM" id="SSF46689">
    <property type="entry name" value="Homeodomain-like"/>
    <property type="match status" value="1"/>
</dbReference>
<feature type="DNA-binding region" description="Homeobox" evidence="2">
    <location>
        <begin position="78"/>
        <end position="142"/>
    </location>
</feature>
<evidence type="ECO:0000256" key="3">
    <source>
        <dbReference type="RuleBase" id="RU000682"/>
    </source>
</evidence>
<dbReference type="PANTHER" id="PTHR46777">
    <property type="entry name" value="WUSCHEL-RELATED HOMEOBOX 13"/>
    <property type="match status" value="1"/>
</dbReference>
<dbReference type="CDD" id="cd00086">
    <property type="entry name" value="homeodomain"/>
    <property type="match status" value="1"/>
</dbReference>
<sequence>MEEGQYQKELLFGSGLGVKVMTDDQMETLRKQISVYATICESLVQMHKAISDQNDFSGMRLQNPYAGPFFSYTLNKIPSRQRWAPKAEQLEILESIFTQSKATPGRQRIKEIATQLSLHGPISETNVYNWFQNRRARSKRKQSALAPSPPPPPPNNRESQVEVEPEPEPEPELELETAKEKRTQLDDNLAFMVNHMYFHTPEIGGIDQLIGKAEVPMSYDSYWQVDQHDLL</sequence>
<evidence type="ECO:0000259" key="5">
    <source>
        <dbReference type="PROSITE" id="PS50071"/>
    </source>
</evidence>
<dbReference type="GO" id="GO:0005634">
    <property type="term" value="C:nucleus"/>
    <property type="evidence" value="ECO:0007669"/>
    <property type="project" value="UniProtKB-SubCell"/>
</dbReference>
<dbReference type="OrthoDB" id="6159439at2759"/>
<dbReference type="Proteomes" id="UP000008311">
    <property type="component" value="Unassembled WGS sequence"/>
</dbReference>
<evidence type="ECO:0000256" key="1">
    <source>
        <dbReference type="ARBA" id="ARBA00004123"/>
    </source>
</evidence>
<feature type="compositionally biased region" description="Acidic residues" evidence="4">
    <location>
        <begin position="161"/>
        <end position="174"/>
    </location>
</feature>
<dbReference type="Pfam" id="PF00046">
    <property type="entry name" value="Homeodomain"/>
    <property type="match status" value="1"/>
</dbReference>
<evidence type="ECO:0000313" key="7">
    <source>
        <dbReference type="Proteomes" id="UP000008311"/>
    </source>
</evidence>
<evidence type="ECO:0000313" key="6">
    <source>
        <dbReference type="EMBL" id="EEF52879.1"/>
    </source>
</evidence>
<name>B9R8P9_RICCO</name>
<protein>
    <submittedName>
        <fullName evidence="6">DNA binding protein, putative</fullName>
    </submittedName>
</protein>
<dbReference type="EMBL" id="EQ973772">
    <property type="protein sequence ID" value="EEF52879.1"/>
    <property type="molecule type" value="Genomic_DNA"/>
</dbReference>
<organism evidence="6 7">
    <name type="scientific">Ricinus communis</name>
    <name type="common">Castor bean</name>
    <dbReference type="NCBI Taxonomy" id="3988"/>
    <lineage>
        <taxon>Eukaryota</taxon>
        <taxon>Viridiplantae</taxon>
        <taxon>Streptophyta</taxon>
        <taxon>Embryophyta</taxon>
        <taxon>Tracheophyta</taxon>
        <taxon>Spermatophyta</taxon>
        <taxon>Magnoliopsida</taxon>
        <taxon>eudicotyledons</taxon>
        <taxon>Gunneridae</taxon>
        <taxon>Pentapetalae</taxon>
        <taxon>rosids</taxon>
        <taxon>fabids</taxon>
        <taxon>Malpighiales</taxon>
        <taxon>Euphorbiaceae</taxon>
        <taxon>Acalyphoideae</taxon>
        <taxon>Acalypheae</taxon>
        <taxon>Ricinus</taxon>
    </lineage>
</organism>
<reference evidence="7" key="1">
    <citation type="journal article" date="2010" name="Nat. Biotechnol.">
        <title>Draft genome sequence of the oilseed species Ricinus communis.</title>
        <authorList>
            <person name="Chan A.P."/>
            <person name="Crabtree J."/>
            <person name="Zhao Q."/>
            <person name="Lorenzi H."/>
            <person name="Orvis J."/>
            <person name="Puiu D."/>
            <person name="Melake-Berhan A."/>
            <person name="Jones K.M."/>
            <person name="Redman J."/>
            <person name="Chen G."/>
            <person name="Cahoon E.B."/>
            <person name="Gedil M."/>
            <person name="Stanke M."/>
            <person name="Haas B.J."/>
            <person name="Wortman J.R."/>
            <person name="Fraser-Liggett C.M."/>
            <person name="Ravel J."/>
            <person name="Rabinowicz P.D."/>
        </authorList>
    </citation>
    <scope>NUCLEOTIDE SEQUENCE [LARGE SCALE GENOMIC DNA]</scope>
    <source>
        <strain evidence="7">cv. Hale</strain>
    </source>
</reference>
<dbReference type="KEGG" id="rcu:8273628"/>
<dbReference type="AlphaFoldDB" id="B9R8P9"/>
<dbReference type="eggNOG" id="ENOG502SK6H">
    <property type="taxonomic scope" value="Eukaryota"/>
</dbReference>
<feature type="region of interest" description="Disordered" evidence="4">
    <location>
        <begin position="138"/>
        <end position="174"/>
    </location>
</feature>
<dbReference type="GO" id="GO:0006355">
    <property type="term" value="P:regulation of DNA-templated transcription"/>
    <property type="evidence" value="ECO:0000318"/>
    <property type="project" value="GO_Central"/>
</dbReference>
<keyword evidence="2 3" id="KW-0238">DNA-binding</keyword>
<dbReference type="GO" id="GO:0003700">
    <property type="term" value="F:DNA-binding transcription factor activity"/>
    <property type="evidence" value="ECO:0000318"/>
    <property type="project" value="GO_Central"/>
</dbReference>
<dbReference type="Gene3D" id="1.10.10.60">
    <property type="entry name" value="Homeodomain-like"/>
    <property type="match status" value="1"/>
</dbReference>
<accession>B9R8P9</accession>
<dbReference type="InParanoid" id="B9R8P9"/>
<evidence type="ECO:0000256" key="4">
    <source>
        <dbReference type="SAM" id="MobiDB-lite"/>
    </source>
</evidence>